<feature type="region of interest" description="Disordered" evidence="1">
    <location>
        <begin position="401"/>
        <end position="425"/>
    </location>
</feature>
<dbReference type="EMBL" id="SEOQ01000675">
    <property type="protein sequence ID" value="TFY58536.1"/>
    <property type="molecule type" value="Genomic_DNA"/>
</dbReference>
<keyword evidence="3" id="KW-1185">Reference proteome</keyword>
<dbReference type="Proteomes" id="UP000298327">
    <property type="component" value="Unassembled WGS sequence"/>
</dbReference>
<organism evidence="2 3">
    <name type="scientific">Dentipellis fragilis</name>
    <dbReference type="NCBI Taxonomy" id="205917"/>
    <lineage>
        <taxon>Eukaryota</taxon>
        <taxon>Fungi</taxon>
        <taxon>Dikarya</taxon>
        <taxon>Basidiomycota</taxon>
        <taxon>Agaricomycotina</taxon>
        <taxon>Agaricomycetes</taxon>
        <taxon>Russulales</taxon>
        <taxon>Hericiaceae</taxon>
        <taxon>Dentipellis</taxon>
    </lineage>
</organism>
<proteinExistence type="predicted"/>
<dbReference type="OrthoDB" id="3267821at2759"/>
<evidence type="ECO:0000313" key="2">
    <source>
        <dbReference type="EMBL" id="TFY58536.1"/>
    </source>
</evidence>
<name>A0A4Y9Y7P9_9AGAM</name>
<protein>
    <submittedName>
        <fullName evidence="2">Uncharacterized protein</fullName>
    </submittedName>
</protein>
<feature type="region of interest" description="Disordered" evidence="1">
    <location>
        <begin position="77"/>
        <end position="117"/>
    </location>
</feature>
<comment type="caution">
    <text evidence="2">The sequence shown here is derived from an EMBL/GenBank/DDBJ whole genome shotgun (WGS) entry which is preliminary data.</text>
</comment>
<reference evidence="2 3" key="1">
    <citation type="submission" date="2019-02" db="EMBL/GenBank/DDBJ databases">
        <title>Genome sequencing of the rare red list fungi Dentipellis fragilis.</title>
        <authorList>
            <person name="Buettner E."/>
            <person name="Kellner H."/>
        </authorList>
    </citation>
    <scope>NUCLEOTIDE SEQUENCE [LARGE SCALE GENOMIC DNA]</scope>
    <source>
        <strain evidence="2 3">DSM 105465</strain>
    </source>
</reference>
<accession>A0A4Y9Y7P9</accession>
<gene>
    <name evidence="2" type="ORF">EVG20_g8109</name>
</gene>
<sequence>MAQTLLFIDRTSDTLALHVMHIEFERCRSASQRGLSRFHKPAHTLVGLPPQYSDSSCTTLCIMPNWDDMLFYEPPGSLEHREGTLPPDSQAEDPESPSSPVAINPEPDSSLPNSSIDPSLAVISTNSMSRKRPLDPSLQIAAHWAQVKRLKPEYHQELNKASLCSEREFLLWLGASHLELRQSLDELHPPEAIWMMPKNLESKIDSFAIIIVLCPTLSAYVEKEVAVRLMMDLINRHPEWGFTAAAKKNKQAMDAVLLRVQSKLTERRYDVKKIIKRTLPAGDDTAEPAVQKNQSSADILSLCQALVKIYKGDELKVTVPMCGRVAFLRTVLSENPEDSRYWYRVDAELALLRTKYSGDPHSLSKIVKANLDLDIEKYGSISTGTLDRLSAVTVAEVQRETDQAATQTSTSVSDAAAVPLRVNNN</sequence>
<dbReference type="AlphaFoldDB" id="A0A4Y9Y7P9"/>
<feature type="compositionally biased region" description="Polar residues" evidence="1">
    <location>
        <begin position="403"/>
        <end position="413"/>
    </location>
</feature>
<evidence type="ECO:0000313" key="3">
    <source>
        <dbReference type="Proteomes" id="UP000298327"/>
    </source>
</evidence>
<evidence type="ECO:0000256" key="1">
    <source>
        <dbReference type="SAM" id="MobiDB-lite"/>
    </source>
</evidence>